<evidence type="ECO:0000256" key="1">
    <source>
        <dbReference type="ARBA" id="ARBA00022468"/>
    </source>
</evidence>
<dbReference type="GO" id="GO:0005085">
    <property type="term" value="F:guanyl-nucleotide exchange factor activity"/>
    <property type="evidence" value="ECO:0007669"/>
    <property type="project" value="UniProtKB-KW"/>
</dbReference>
<dbReference type="SMART" id="SM00147">
    <property type="entry name" value="RasGEF"/>
    <property type="match status" value="1"/>
</dbReference>
<feature type="region of interest" description="Disordered" evidence="3">
    <location>
        <begin position="2067"/>
        <end position="2102"/>
    </location>
</feature>
<protein>
    <submittedName>
        <fullName evidence="7">Uncharacterized protein</fullName>
    </submittedName>
</protein>
<organism evidence="7 8">
    <name type="scientific">Armillaria ostoyae</name>
    <name type="common">Armillaria root rot fungus</name>
    <dbReference type="NCBI Taxonomy" id="47428"/>
    <lineage>
        <taxon>Eukaryota</taxon>
        <taxon>Fungi</taxon>
        <taxon>Dikarya</taxon>
        <taxon>Basidiomycota</taxon>
        <taxon>Agaricomycotina</taxon>
        <taxon>Agaricomycetes</taxon>
        <taxon>Agaricomycetidae</taxon>
        <taxon>Agaricales</taxon>
        <taxon>Marasmiineae</taxon>
        <taxon>Physalacriaceae</taxon>
        <taxon>Armillaria</taxon>
    </lineage>
</organism>
<dbReference type="InterPro" id="IPR000198">
    <property type="entry name" value="RhoGAP_dom"/>
</dbReference>
<dbReference type="GO" id="GO:0005737">
    <property type="term" value="C:cytoplasm"/>
    <property type="evidence" value="ECO:0007669"/>
    <property type="project" value="TreeGrafter"/>
</dbReference>
<evidence type="ECO:0000313" key="8">
    <source>
        <dbReference type="Proteomes" id="UP000219338"/>
    </source>
</evidence>
<feature type="region of interest" description="Disordered" evidence="3">
    <location>
        <begin position="1648"/>
        <end position="1673"/>
    </location>
</feature>
<dbReference type="OrthoDB" id="79452at2759"/>
<feature type="compositionally biased region" description="Polar residues" evidence="3">
    <location>
        <begin position="301"/>
        <end position="320"/>
    </location>
</feature>
<dbReference type="PROSITE" id="PS50238">
    <property type="entry name" value="RHOGAP"/>
    <property type="match status" value="1"/>
</dbReference>
<feature type="compositionally biased region" description="Polar residues" evidence="3">
    <location>
        <begin position="1132"/>
        <end position="1145"/>
    </location>
</feature>
<feature type="compositionally biased region" description="Basic and acidic residues" evidence="3">
    <location>
        <begin position="1648"/>
        <end position="1658"/>
    </location>
</feature>
<feature type="compositionally biased region" description="Polar residues" evidence="3">
    <location>
        <begin position="182"/>
        <end position="240"/>
    </location>
</feature>
<feature type="region of interest" description="Disordered" evidence="3">
    <location>
        <begin position="1698"/>
        <end position="1733"/>
    </location>
</feature>
<dbReference type="PANTHER" id="PTHR23176:SF129">
    <property type="entry name" value="RHO GTPASE ACTIVATING PROTEIN AT 16F, ISOFORM E-RELATED"/>
    <property type="match status" value="1"/>
</dbReference>
<feature type="domain" description="PH" evidence="4">
    <location>
        <begin position="1780"/>
        <end position="1831"/>
    </location>
</feature>
<dbReference type="SUPFAM" id="SSF48350">
    <property type="entry name" value="GTPase activation domain, GAP"/>
    <property type="match status" value="1"/>
</dbReference>
<evidence type="ECO:0000256" key="3">
    <source>
        <dbReference type="SAM" id="MobiDB-lite"/>
    </source>
</evidence>
<feature type="compositionally biased region" description="Polar residues" evidence="3">
    <location>
        <begin position="248"/>
        <end position="258"/>
    </location>
</feature>
<feature type="region of interest" description="Disordered" evidence="3">
    <location>
        <begin position="1"/>
        <end position="330"/>
    </location>
</feature>
<accession>A0A284RZ46</accession>
<sequence>MPRRGAPSSNTLSPQDSSSPNGPTSLRSNSPTAGITQFLSKPSKWFGRSVSSPKSSSGSSTEPRASNSSARKHKISHPTDPRPILDGYAGSNARSVLDLSTRPPNSLDISPFHPPSSPSTPIASSTGLGDLRSMSRKAWSRSADDLGSMSAVVESPVSAVFQDKVAQYRNRSSGGGRPEPRQPQQHVASSQTGRQPFPTIITSVPPEQSPSSAPILSPVTISVSAPNGEESTAPSRQSPPSHVHTRSHSFTPKLSSKLASPRFPPSPKRKGSGELDGKGAFPFGFGAHSRSIQPEPGPSSVPGTTGSRSNALLSPNTAVESETDDNAEADITKRASQIVYHKGLINRLADVPHNLQNSHVALSKGWKPFKLELKGSKLYFYKPPGDRSAAIKDLFPTVLVPPSQEEIAELELEGKEGGLDTGGKDRLRKADGGVRKKRAYWGRRTHPDLSLDDNGTIQKGTFEALVHECIFGTTFFTSDASAEQEKWKDSASANLLCLPALAGQAKYEAEFLRCTEYLISGAEDDAKEDLRSRVVWLAGEYLRFHEVPADFSAWEEWRAETIPGASFAVVKSTSGSLTTSTSMQALYVPSPVGSPNPVHSPSMPNVASPNLGTFSPRPDEPSKLPSLMDLLTTYDSPPSPVPSWKGTSTDIRTLENQTLHPPFPPKTPPQASWATALDREGLSRDVLLSLDPQLIARTLTLFHRSALQSAPQNLTAGYILGHDGLSSTPKTSETYFGALFGSDDRPHWLTKLLLMQILGADTSSGYVGSPHLSSPNRKSEERTSRTHSRSELISVWVRVAEICRASGDACTWEAIKAAVCCAPVARLEKVWKRVEASAVAAVEAWVYPDDDGAFIGVQEPKTTPWGGDLRTRVKTQMDKVKDEGPDETLKAQSMETIRKWFEAYRTAFSLCPRKIVLSDDEVSEDVKKLVTYWREMFMEGGGGGGIGLKFARIDQFMSLSLAAEPRRKGLFEPHFWSRPSSNYPPNVSLLPLVFPEPLPTVCLVDRSLASRGRLDSDAATDIHAVRAVDGRIRQEERRVPPFDPTAGVLASLSLGGTVIPVHNGDLLLVVQGGNDSVPSSRRSSRAPSRPPSSSITDLSEKPPGRTPSIRVKPGSSQVLDRKSSMARRSSLPALSNRPTYVTSETSTDRPLRALVQAGTLNNLVDILVHGLKNICVSVADDNGEMSLREGTRELVVDRKEFSKVWWNVFRSFVTPLVFFELLRKMYIKAQPRSSPPRLSEYLSKANVRAEVLETMLEWVTGGGGAQDVLDDPQLLQSLQSFLESPDDHVFRVPAELEGEASLKQSMSSLREMRQSLRRNFRSQSMRPSSRTSSSSAIIPSPSIVRVRNMSARESPDIDRINAEELVETLDGMACATFSNVTEEDLYITSDLLEVQSADRTGWFSSKEGPTAEDSIEIQTIYSHIQDVEPSLLISELGQDSLYRLLPPGVRSCIRAYAILRKWLISKIVAPRLGLQARQARMELLLRTIEISRIRNTEKSSKSRLIDQACVRSFVEAVVSSAVMSVESRMHYRAWQNVAASRNTQCDSLSSLLSRSSIQSLGSKDALTVDMGWVIERLLDVISTPDVVEPSQDGQSLVNFDKRRHLCNLIANTPPLHSSRQRGDIARRGFERLNNIEREVVTLQFDHRGIREEGQREGLHGNANGPPSTRRLSRPFQRILLAQTDKIRRDRNWRSRLQKEKLLEQSRNEKREDMLNKAMRPRKRPGTPTKQHRNKKSMSAFLHFMRPISSAFGSEPTHGPELKRTVSELDFTPTGKPVLVLSLVDARVVEFINNERSYMFKVDTEDGGHYLLQAMNKRDMTKWLETINRVTKMAAKRRLTYIGSSPKPELSDLRAGSSAPSRDPNAVFGVDPQILLEREAEGGDVPYGALPKVIEQCLSEIESRGLTEVGIYRIAGATSEITSLRDAYNRGLSPIKSSTDIHAVCDLVKSWFRLLPEPVFPAASYFEIIEATKFEDLDARLSAIQRIVQSLPQANFDLLKRVSEHLDKVTDFEEYNQMTAEALSIVFSPNLLRPPKNDFTMLLANMGHTNKLVKALITHFHAIFDEADADAEADPDDEEIDSPILEEEEDDAMPFVPDPEPTP</sequence>
<dbReference type="Proteomes" id="UP000219338">
    <property type="component" value="Unassembled WGS sequence"/>
</dbReference>
<dbReference type="EMBL" id="FUEG01000022">
    <property type="protein sequence ID" value="SJL14043.1"/>
    <property type="molecule type" value="Genomic_DNA"/>
</dbReference>
<evidence type="ECO:0000256" key="2">
    <source>
        <dbReference type="PROSITE-ProRule" id="PRU00135"/>
    </source>
</evidence>
<dbReference type="InterPro" id="IPR001895">
    <property type="entry name" value="RASGEF_cat_dom"/>
</dbReference>
<dbReference type="GO" id="GO:0005096">
    <property type="term" value="F:GTPase activator activity"/>
    <property type="evidence" value="ECO:0007669"/>
    <property type="project" value="UniProtKB-KW"/>
</dbReference>
<dbReference type="PROSITE" id="PS50212">
    <property type="entry name" value="RASGEF_NTER"/>
    <property type="match status" value="1"/>
</dbReference>
<dbReference type="CDD" id="cd00159">
    <property type="entry name" value="RhoGAP"/>
    <property type="match status" value="1"/>
</dbReference>
<dbReference type="Pfam" id="PF00620">
    <property type="entry name" value="RhoGAP"/>
    <property type="match status" value="1"/>
</dbReference>
<dbReference type="PANTHER" id="PTHR23176">
    <property type="entry name" value="RHO/RAC/CDC GTPASE-ACTIVATING PROTEIN"/>
    <property type="match status" value="1"/>
</dbReference>
<dbReference type="InterPro" id="IPR050729">
    <property type="entry name" value="Rho-GAP"/>
</dbReference>
<dbReference type="Gene3D" id="2.30.29.30">
    <property type="entry name" value="Pleckstrin-homology domain (PH domain)/Phosphotyrosine-binding domain (PTB)"/>
    <property type="match status" value="1"/>
</dbReference>
<feature type="compositionally biased region" description="Acidic residues" evidence="3">
    <location>
        <begin position="2067"/>
        <end position="2091"/>
    </location>
</feature>
<evidence type="ECO:0000259" key="4">
    <source>
        <dbReference type="PROSITE" id="PS50003"/>
    </source>
</evidence>
<dbReference type="Gene3D" id="1.10.555.10">
    <property type="entry name" value="Rho GTPase activation protein"/>
    <property type="match status" value="1"/>
</dbReference>
<keyword evidence="2" id="KW-0344">Guanine-nucleotide releasing factor</keyword>
<feature type="domain" description="N-terminal Ras-GEF" evidence="5">
    <location>
        <begin position="1151"/>
        <end position="1310"/>
    </location>
</feature>
<feature type="compositionally biased region" description="Polar residues" evidence="3">
    <location>
        <begin position="7"/>
        <end position="40"/>
    </location>
</feature>
<feature type="domain" description="Rho-GAP" evidence="6">
    <location>
        <begin position="1873"/>
        <end position="2063"/>
    </location>
</feature>
<dbReference type="Gene3D" id="1.10.840.10">
    <property type="entry name" value="Ras guanine-nucleotide exchange factors catalytic domain"/>
    <property type="match status" value="1"/>
</dbReference>
<dbReference type="STRING" id="47428.A0A284RZ46"/>
<evidence type="ECO:0000259" key="5">
    <source>
        <dbReference type="PROSITE" id="PS50212"/>
    </source>
</evidence>
<dbReference type="GO" id="GO:0007264">
    <property type="term" value="P:small GTPase-mediated signal transduction"/>
    <property type="evidence" value="ECO:0007669"/>
    <property type="project" value="InterPro"/>
</dbReference>
<dbReference type="Gene3D" id="1.20.870.10">
    <property type="entry name" value="Son of sevenless (SoS) protein Chain: S domain 1"/>
    <property type="match status" value="1"/>
</dbReference>
<feature type="compositionally biased region" description="Basic residues" evidence="3">
    <location>
        <begin position="1718"/>
        <end position="1733"/>
    </location>
</feature>
<keyword evidence="1" id="KW-0343">GTPase activation</keyword>
<keyword evidence="8" id="KW-1185">Reference proteome</keyword>
<dbReference type="InterPro" id="IPR023578">
    <property type="entry name" value="Ras_GEF_dom_sf"/>
</dbReference>
<name>A0A284RZ46_ARMOS</name>
<dbReference type="InterPro" id="IPR011993">
    <property type="entry name" value="PH-like_dom_sf"/>
</dbReference>
<feature type="region of interest" description="Disordered" evidence="3">
    <location>
        <begin position="1072"/>
        <end position="1147"/>
    </location>
</feature>
<evidence type="ECO:0000313" key="7">
    <source>
        <dbReference type="EMBL" id="SJL14043.1"/>
    </source>
</evidence>
<reference evidence="8" key="1">
    <citation type="journal article" date="2017" name="Nat. Ecol. Evol.">
        <title>Genome expansion and lineage-specific genetic innovations in the forest pathogenic fungi Armillaria.</title>
        <authorList>
            <person name="Sipos G."/>
            <person name="Prasanna A.N."/>
            <person name="Walter M.C."/>
            <person name="O'Connor E."/>
            <person name="Balint B."/>
            <person name="Krizsan K."/>
            <person name="Kiss B."/>
            <person name="Hess J."/>
            <person name="Varga T."/>
            <person name="Slot J."/>
            <person name="Riley R."/>
            <person name="Boka B."/>
            <person name="Rigling D."/>
            <person name="Barry K."/>
            <person name="Lee J."/>
            <person name="Mihaltcheva S."/>
            <person name="LaButti K."/>
            <person name="Lipzen A."/>
            <person name="Waldron R."/>
            <person name="Moloney N.M."/>
            <person name="Sperisen C."/>
            <person name="Kredics L."/>
            <person name="Vagvoelgyi C."/>
            <person name="Patrignani A."/>
            <person name="Fitzpatrick D."/>
            <person name="Nagy I."/>
            <person name="Doyle S."/>
            <person name="Anderson J.B."/>
            <person name="Grigoriev I.V."/>
            <person name="Gueldener U."/>
            <person name="Muensterkoetter M."/>
            <person name="Nagy L.G."/>
        </authorList>
    </citation>
    <scope>NUCLEOTIDE SEQUENCE [LARGE SCALE GENOMIC DNA]</scope>
    <source>
        <strain evidence="8">C18/9</strain>
    </source>
</reference>
<gene>
    <name evidence="7" type="ORF">ARMOST_17495</name>
</gene>
<dbReference type="InterPro" id="IPR008936">
    <property type="entry name" value="Rho_GTPase_activation_prot"/>
</dbReference>
<dbReference type="InterPro" id="IPR036964">
    <property type="entry name" value="RASGEF_cat_dom_sf"/>
</dbReference>
<evidence type="ECO:0000259" key="6">
    <source>
        <dbReference type="PROSITE" id="PS50238"/>
    </source>
</evidence>
<dbReference type="SUPFAM" id="SSF48366">
    <property type="entry name" value="Ras GEF"/>
    <property type="match status" value="2"/>
</dbReference>
<dbReference type="Pfam" id="PF00617">
    <property type="entry name" value="RasGEF"/>
    <property type="match status" value="1"/>
</dbReference>
<feature type="compositionally biased region" description="Basic and acidic residues" evidence="3">
    <location>
        <begin position="1698"/>
        <end position="1714"/>
    </location>
</feature>
<proteinExistence type="predicted"/>
<dbReference type="InterPro" id="IPR000651">
    <property type="entry name" value="Ras-like_Gua-exchang_fac_N"/>
</dbReference>
<dbReference type="PROSITE" id="PS50003">
    <property type="entry name" value="PH_DOMAIN"/>
    <property type="match status" value="1"/>
</dbReference>
<feature type="compositionally biased region" description="Low complexity" evidence="3">
    <location>
        <begin position="1076"/>
        <end position="1094"/>
    </location>
</feature>
<dbReference type="SMART" id="SM00324">
    <property type="entry name" value="RhoGAP"/>
    <property type="match status" value="1"/>
</dbReference>
<feature type="compositionally biased region" description="Low complexity" evidence="3">
    <location>
        <begin position="49"/>
        <end position="60"/>
    </location>
</feature>
<dbReference type="SUPFAM" id="SSF50729">
    <property type="entry name" value="PH domain-like"/>
    <property type="match status" value="1"/>
</dbReference>
<dbReference type="OMA" id="KGWKPFK"/>
<dbReference type="InterPro" id="IPR001849">
    <property type="entry name" value="PH_domain"/>
</dbReference>
<dbReference type="CDD" id="cd00821">
    <property type="entry name" value="PH"/>
    <property type="match status" value="1"/>
</dbReference>